<accession>A0A160N418</accession>
<evidence type="ECO:0000313" key="6">
    <source>
        <dbReference type="Proteomes" id="UP000077255"/>
    </source>
</evidence>
<evidence type="ECO:0000256" key="2">
    <source>
        <dbReference type="ARBA" id="ARBA00022525"/>
    </source>
</evidence>
<name>A0A160N418_9GAMM</name>
<feature type="chain" id="PRO_5007818680" evidence="3">
    <location>
        <begin position="51"/>
        <end position="490"/>
    </location>
</feature>
<dbReference type="PATRIC" id="fig|445710.3.peg.3293"/>
<dbReference type="GO" id="GO:0005576">
    <property type="term" value="C:extracellular region"/>
    <property type="evidence" value="ECO:0007669"/>
    <property type="project" value="UniProtKB-SubCell"/>
</dbReference>
<proteinExistence type="predicted"/>
<keyword evidence="6" id="KW-1185">Reference proteome</keyword>
<gene>
    <name evidence="5" type="ORF">ATSB10_32920</name>
</gene>
<protein>
    <submittedName>
        <fullName evidence="5">Peptidase M28</fullName>
    </submittedName>
</protein>
<evidence type="ECO:0000313" key="5">
    <source>
        <dbReference type="EMBL" id="AND70746.1"/>
    </source>
</evidence>
<feature type="domain" description="Peptidase M28" evidence="4">
    <location>
        <begin position="146"/>
        <end position="351"/>
    </location>
</feature>
<dbReference type="SUPFAM" id="SSF53187">
    <property type="entry name" value="Zn-dependent exopeptidases"/>
    <property type="match status" value="1"/>
</dbReference>
<evidence type="ECO:0000256" key="1">
    <source>
        <dbReference type="ARBA" id="ARBA00004613"/>
    </source>
</evidence>
<dbReference type="SUPFAM" id="SSF49265">
    <property type="entry name" value="Fibronectin type III"/>
    <property type="match status" value="1"/>
</dbReference>
<dbReference type="Proteomes" id="UP000077255">
    <property type="component" value="Chromosome"/>
</dbReference>
<dbReference type="EMBL" id="CP014841">
    <property type="protein sequence ID" value="AND70746.1"/>
    <property type="molecule type" value="Genomic_DNA"/>
</dbReference>
<evidence type="ECO:0000256" key="3">
    <source>
        <dbReference type="SAM" id="SignalP"/>
    </source>
</evidence>
<dbReference type="InterPro" id="IPR036116">
    <property type="entry name" value="FN3_sf"/>
</dbReference>
<feature type="signal peptide" evidence="3">
    <location>
        <begin position="1"/>
        <end position="50"/>
    </location>
</feature>
<keyword evidence="3" id="KW-0732">Signal</keyword>
<evidence type="ECO:0000259" key="4">
    <source>
        <dbReference type="Pfam" id="PF04389"/>
    </source>
</evidence>
<dbReference type="Pfam" id="PF04389">
    <property type="entry name" value="Peptidase_M28"/>
    <property type="match status" value="1"/>
</dbReference>
<organism evidence="5 6">
    <name type="scientific">Dyella thiooxydans</name>
    <dbReference type="NCBI Taxonomy" id="445710"/>
    <lineage>
        <taxon>Bacteria</taxon>
        <taxon>Pseudomonadati</taxon>
        <taxon>Pseudomonadota</taxon>
        <taxon>Gammaproteobacteria</taxon>
        <taxon>Lysobacterales</taxon>
        <taxon>Rhodanobacteraceae</taxon>
        <taxon>Dyella</taxon>
    </lineage>
</organism>
<keyword evidence="2" id="KW-0964">Secreted</keyword>
<dbReference type="KEGG" id="dtx:ATSB10_32920"/>
<dbReference type="GO" id="GO:0006508">
    <property type="term" value="P:proteolysis"/>
    <property type="evidence" value="ECO:0007669"/>
    <property type="project" value="InterPro"/>
</dbReference>
<dbReference type="STRING" id="445710.ATSB10_32920"/>
<sequence>MPKVDWCSRGALRILGRCPPRPFPRGDPMTRLRPLSLAAALLLAASAPLAAQNAAQPGEQASLHALASAPSEARLHDTIAHLVGFGTRHTLSDTKSDKRGIGAARRWVKAQFEAISRDCGGCLEVVTPSQVFTGERIPKPTEVMDVVAIKRGSSDPERVIVMSGHMDSRVTDIMNATSDAPGANDDASGVAALMEAARLLSKQDNRATVVFAALSGEEQGLYGGKVLADYAVAHGWKVEADLNNDIVGNSRGQNGVLDNTTVRVFSEGTRSTETAKQARIRNYFGGEVDSPSRNVARYMASIADQYLPDLRVRMIYRTDRYGRGGDQVEFLKAGYPAIRVSEGHEDYTRQHQDLRTEHGIHYGDTIDGIDFRYLARVTALNTVTMAAMANAPAPPSGVKTEGALATDTTVSWNRVPGAAGYRVHWRDTTAPRWQYARAVGDVDHAVIRDVVIDDWFFGVSSVSADGYESPVVFPGAAGSFERQAPEAPAK</sequence>
<reference evidence="5 6" key="1">
    <citation type="submission" date="2016-02" db="EMBL/GenBank/DDBJ databases">
        <title>Complete genome sequencing and analysis of ATSB10, Dyella thiooxydans isolated from rhizosphere soil of sunflower (Helianthus annuus L.).</title>
        <authorList>
            <person name="Lee Y."/>
            <person name="Hwangbo K."/>
            <person name="Chung H."/>
            <person name="Yoo J."/>
            <person name="Kim K.Y."/>
            <person name="Sa T.M."/>
            <person name="Um Y."/>
            <person name="Madhaiyan M."/>
        </authorList>
    </citation>
    <scope>NUCLEOTIDE SEQUENCE [LARGE SCALE GENOMIC DNA]</scope>
    <source>
        <strain evidence="5 6">ATSB10</strain>
    </source>
</reference>
<dbReference type="PANTHER" id="PTHR12147">
    <property type="entry name" value="METALLOPEPTIDASE M28 FAMILY MEMBER"/>
    <property type="match status" value="1"/>
</dbReference>
<comment type="subcellular location">
    <subcellularLocation>
        <location evidence="1">Secreted</location>
    </subcellularLocation>
</comment>
<dbReference type="InterPro" id="IPR045175">
    <property type="entry name" value="M28_fam"/>
</dbReference>
<dbReference type="PANTHER" id="PTHR12147:SF26">
    <property type="entry name" value="PEPTIDASE M28 DOMAIN-CONTAINING PROTEIN"/>
    <property type="match status" value="1"/>
</dbReference>
<dbReference type="AlphaFoldDB" id="A0A160N418"/>
<dbReference type="GO" id="GO:0008235">
    <property type="term" value="F:metalloexopeptidase activity"/>
    <property type="evidence" value="ECO:0007669"/>
    <property type="project" value="InterPro"/>
</dbReference>
<dbReference type="Gene3D" id="3.40.630.10">
    <property type="entry name" value="Zn peptidases"/>
    <property type="match status" value="1"/>
</dbReference>
<dbReference type="InterPro" id="IPR007484">
    <property type="entry name" value="Peptidase_M28"/>
</dbReference>